<comment type="catalytic activity">
    <reaction evidence="1 4">
        <text>(4aS,6R)-4a-hydroxy-L-erythro-5,6,7,8-tetrahydrobiopterin = (6R)-L-erythro-6,7-dihydrobiopterin + H2O</text>
        <dbReference type="Rhea" id="RHEA:11920"/>
        <dbReference type="ChEBI" id="CHEBI:15377"/>
        <dbReference type="ChEBI" id="CHEBI:15642"/>
        <dbReference type="ChEBI" id="CHEBI:43120"/>
        <dbReference type="EC" id="4.2.1.96"/>
    </reaction>
</comment>
<dbReference type="EC" id="4.2.1.96" evidence="4"/>
<evidence type="ECO:0000256" key="3">
    <source>
        <dbReference type="ARBA" id="ARBA00023239"/>
    </source>
</evidence>
<dbReference type="NCBIfam" id="NF002017">
    <property type="entry name" value="PRK00823.1-2"/>
    <property type="match status" value="1"/>
</dbReference>
<dbReference type="SUPFAM" id="SSF55248">
    <property type="entry name" value="PCD-like"/>
    <property type="match status" value="1"/>
</dbReference>
<reference evidence="5 6" key="1">
    <citation type="journal article" date="2016" name="Nat. Commun.">
        <title>Thousands of microbial genomes shed light on interconnected biogeochemical processes in an aquifer system.</title>
        <authorList>
            <person name="Anantharaman K."/>
            <person name="Brown C.T."/>
            <person name="Hug L.A."/>
            <person name="Sharon I."/>
            <person name="Castelle C.J."/>
            <person name="Probst A.J."/>
            <person name="Thomas B.C."/>
            <person name="Singh A."/>
            <person name="Wilkins M.J."/>
            <person name="Karaoz U."/>
            <person name="Brodie E.L."/>
            <person name="Williams K.H."/>
            <person name="Hubbard S.S."/>
            <person name="Banfield J.F."/>
        </authorList>
    </citation>
    <scope>NUCLEOTIDE SEQUENCE [LARGE SCALE GENOMIC DNA]</scope>
</reference>
<comment type="caution">
    <text evidence="5">The sequence shown here is derived from an EMBL/GenBank/DDBJ whole genome shotgun (WGS) entry which is preliminary data.</text>
</comment>
<dbReference type="PANTHER" id="PTHR12599:SF0">
    <property type="entry name" value="PTERIN-4-ALPHA-CARBINOLAMINE DEHYDRATASE"/>
    <property type="match status" value="1"/>
</dbReference>
<dbReference type="GO" id="GO:0008124">
    <property type="term" value="F:4-alpha-hydroxytetrahydrobiopterin dehydratase activity"/>
    <property type="evidence" value="ECO:0007669"/>
    <property type="project" value="UniProtKB-UniRule"/>
</dbReference>
<comment type="similarity">
    <text evidence="2 4">Belongs to the pterin-4-alpha-carbinolamine dehydratase family.</text>
</comment>
<accession>A0A1G2CB68</accession>
<gene>
    <name evidence="5" type="ORF">A2855_02075</name>
</gene>
<evidence type="ECO:0000313" key="6">
    <source>
        <dbReference type="Proteomes" id="UP000179059"/>
    </source>
</evidence>
<dbReference type="InterPro" id="IPR001533">
    <property type="entry name" value="Pterin_deHydtase"/>
</dbReference>
<dbReference type="GO" id="GO:0006729">
    <property type="term" value="P:tetrahydrobiopterin biosynthetic process"/>
    <property type="evidence" value="ECO:0007669"/>
    <property type="project" value="InterPro"/>
</dbReference>
<dbReference type="Proteomes" id="UP000179059">
    <property type="component" value="Unassembled WGS sequence"/>
</dbReference>
<dbReference type="CDD" id="cd00488">
    <property type="entry name" value="PCD_DCoH"/>
    <property type="match status" value="1"/>
</dbReference>
<keyword evidence="3 4" id="KW-0456">Lyase</keyword>
<dbReference type="STRING" id="1798647.A2855_02075"/>
<dbReference type="EMBL" id="MHKX01000005">
    <property type="protein sequence ID" value="OGY98615.1"/>
    <property type="molecule type" value="Genomic_DNA"/>
</dbReference>
<sequence length="110" mass="12602">MAIHLSEKRCVACEGDVPPLTAEQAKIFAQEVNTDWQIGEKEISRHFKFKDFKEAMAFVNKVAEVANEENHHPDIYIFYNKVDIKLTTHAIRGLSENDFIMAAKIDKLPL</sequence>
<dbReference type="HAMAP" id="MF_00434">
    <property type="entry name" value="Pterin_4_alpha"/>
    <property type="match status" value="1"/>
</dbReference>
<dbReference type="InterPro" id="IPR036428">
    <property type="entry name" value="PCD_sf"/>
</dbReference>
<name>A0A1G2CB68_9BACT</name>
<evidence type="ECO:0000313" key="5">
    <source>
        <dbReference type="EMBL" id="OGY98615.1"/>
    </source>
</evidence>
<evidence type="ECO:0000256" key="2">
    <source>
        <dbReference type="ARBA" id="ARBA00006472"/>
    </source>
</evidence>
<organism evidence="5 6">
    <name type="scientific">Candidatus Liptonbacteria bacterium RIFCSPHIGHO2_01_FULL_57_28</name>
    <dbReference type="NCBI Taxonomy" id="1798647"/>
    <lineage>
        <taxon>Bacteria</taxon>
        <taxon>Candidatus Liptoniibacteriota</taxon>
    </lineage>
</organism>
<dbReference type="AlphaFoldDB" id="A0A1G2CB68"/>
<evidence type="ECO:0000256" key="4">
    <source>
        <dbReference type="HAMAP-Rule" id="MF_00434"/>
    </source>
</evidence>
<dbReference type="Gene3D" id="3.30.1360.20">
    <property type="entry name" value="Transcriptional coactivator/pterin dehydratase"/>
    <property type="match status" value="1"/>
</dbReference>
<evidence type="ECO:0000256" key="1">
    <source>
        <dbReference type="ARBA" id="ARBA00001554"/>
    </source>
</evidence>
<dbReference type="PANTHER" id="PTHR12599">
    <property type="entry name" value="PTERIN-4-ALPHA-CARBINOLAMINE DEHYDRATASE"/>
    <property type="match status" value="1"/>
</dbReference>
<proteinExistence type="inferred from homology"/>
<protein>
    <recommendedName>
        <fullName evidence="4">Putative pterin-4-alpha-carbinolamine dehydratase</fullName>
        <shortName evidence="4">PHS</shortName>
        <ecNumber evidence="4">4.2.1.96</ecNumber>
    </recommendedName>
    <alternativeName>
        <fullName evidence="4">4-alpha-hydroxy-tetrahydropterin dehydratase</fullName>
    </alternativeName>
    <alternativeName>
        <fullName evidence="4">Pterin carbinolamine dehydratase</fullName>
        <shortName evidence="4">PCD</shortName>
    </alternativeName>
</protein>
<dbReference type="Pfam" id="PF01329">
    <property type="entry name" value="Pterin_4a"/>
    <property type="match status" value="1"/>
</dbReference>